<keyword evidence="6 7" id="KW-0503">Monooxygenase</keyword>
<name>A0A6G2B723_9ACTN</name>
<dbReference type="InterPro" id="IPR002397">
    <property type="entry name" value="Cyt_P450_B"/>
</dbReference>
<dbReference type="CDD" id="cd11029">
    <property type="entry name" value="CYP107-like"/>
    <property type="match status" value="1"/>
</dbReference>
<dbReference type="PROSITE" id="PS00086">
    <property type="entry name" value="CYTOCHROME_P450"/>
    <property type="match status" value="1"/>
</dbReference>
<proteinExistence type="inferred from homology"/>
<dbReference type="EMBL" id="WIXO01000001">
    <property type="protein sequence ID" value="MTE17926.1"/>
    <property type="molecule type" value="Genomic_DNA"/>
</dbReference>
<evidence type="ECO:0000256" key="2">
    <source>
        <dbReference type="ARBA" id="ARBA00022617"/>
    </source>
</evidence>
<protein>
    <submittedName>
        <fullName evidence="9">Cytochrome P450</fullName>
    </submittedName>
</protein>
<evidence type="ECO:0000313" key="9">
    <source>
        <dbReference type="EMBL" id="MTE17926.1"/>
    </source>
</evidence>
<dbReference type="GO" id="GO:0016705">
    <property type="term" value="F:oxidoreductase activity, acting on paired donors, with incorporation or reduction of molecular oxygen"/>
    <property type="evidence" value="ECO:0007669"/>
    <property type="project" value="InterPro"/>
</dbReference>
<dbReference type="InterPro" id="IPR036396">
    <property type="entry name" value="Cyt_P450_sf"/>
</dbReference>
<keyword evidence="4 7" id="KW-0560">Oxidoreductase</keyword>
<dbReference type="Pfam" id="PF00067">
    <property type="entry name" value="p450"/>
    <property type="match status" value="1"/>
</dbReference>
<evidence type="ECO:0000256" key="5">
    <source>
        <dbReference type="ARBA" id="ARBA00023004"/>
    </source>
</evidence>
<feature type="region of interest" description="Disordered" evidence="8">
    <location>
        <begin position="111"/>
        <end position="135"/>
    </location>
</feature>
<dbReference type="InterPro" id="IPR017972">
    <property type="entry name" value="Cyt_P450_CS"/>
</dbReference>
<evidence type="ECO:0000256" key="8">
    <source>
        <dbReference type="SAM" id="MobiDB-lite"/>
    </source>
</evidence>
<feature type="region of interest" description="Disordered" evidence="8">
    <location>
        <begin position="1"/>
        <end position="20"/>
    </location>
</feature>
<dbReference type="InterPro" id="IPR001128">
    <property type="entry name" value="Cyt_P450"/>
</dbReference>
<dbReference type="GO" id="GO:0005506">
    <property type="term" value="F:iron ion binding"/>
    <property type="evidence" value="ECO:0007669"/>
    <property type="project" value="InterPro"/>
</dbReference>
<dbReference type="SUPFAM" id="SSF48264">
    <property type="entry name" value="Cytochrome P450"/>
    <property type="match status" value="1"/>
</dbReference>
<keyword evidence="10" id="KW-1185">Reference proteome</keyword>
<reference evidence="9 10" key="1">
    <citation type="submission" date="2019-11" db="EMBL/GenBank/DDBJ databases">
        <authorList>
            <person name="Yuan L."/>
        </authorList>
    </citation>
    <scope>NUCLEOTIDE SEQUENCE [LARGE SCALE GENOMIC DNA]</scope>
    <source>
        <strain evidence="9 10">TRM43335</strain>
    </source>
</reference>
<dbReference type="OrthoDB" id="5500002at2"/>
<dbReference type="Gene3D" id="1.10.630.10">
    <property type="entry name" value="Cytochrome P450"/>
    <property type="match status" value="1"/>
</dbReference>
<evidence type="ECO:0000256" key="7">
    <source>
        <dbReference type="RuleBase" id="RU000461"/>
    </source>
</evidence>
<dbReference type="PANTHER" id="PTHR46696">
    <property type="entry name" value="P450, PUTATIVE (EUROFUNG)-RELATED"/>
    <property type="match status" value="1"/>
</dbReference>
<evidence type="ECO:0000256" key="4">
    <source>
        <dbReference type="ARBA" id="ARBA00023002"/>
    </source>
</evidence>
<sequence>MRGTLAGTVERSPDECYGRSEPERGVFPVCGAHLPGTPVPSIPRSPVTTPAFDRSAPPGADYATDPHAVHAALRERGPVHHLPTTDARSAWVVVGHDAVRAALTDPRLSNDIRHSSHREDDGGHAVGRNMLQTDPPHHTRLRRLVAREFTGRRVAALRPRVRRIADELLDAIPPSGRTDLVASYATPLPVTVICELLGVPEADRDSFHRWSDAVVRPDDPRAADAASRTMADHLAALVEHKRRAPGDDLVDALILAADREEDGLTPEELLGMVFLLLVAGHETTVNLIAGAICALLLHPSQMAALRADPSLLAGAVEEALRHDGPVVTSAHRFTAEPVEIGGTTVPAGETVLAVLASASRDPLRFPDPDRFDIRRDARGHSAFGHGVHHCPGAPLARMETAVALEVLLRRCPDLELDVEPGELVWHTGMLRGLRRLPVRYTARPTPGP</sequence>
<dbReference type="GO" id="GO:0004497">
    <property type="term" value="F:monooxygenase activity"/>
    <property type="evidence" value="ECO:0007669"/>
    <property type="project" value="UniProtKB-KW"/>
</dbReference>
<keyword evidence="2 7" id="KW-0349">Heme</keyword>
<comment type="similarity">
    <text evidence="1 7">Belongs to the cytochrome P450 family.</text>
</comment>
<dbReference type="GO" id="GO:0020037">
    <property type="term" value="F:heme binding"/>
    <property type="evidence" value="ECO:0007669"/>
    <property type="project" value="InterPro"/>
</dbReference>
<feature type="compositionally biased region" description="Basic and acidic residues" evidence="8">
    <location>
        <begin position="11"/>
        <end position="20"/>
    </location>
</feature>
<accession>A0A6G2B723</accession>
<dbReference type="PRINTS" id="PR00359">
    <property type="entry name" value="BP450"/>
</dbReference>
<dbReference type="AlphaFoldDB" id="A0A6G2B723"/>
<feature type="compositionally biased region" description="Basic and acidic residues" evidence="8">
    <location>
        <begin position="111"/>
        <end position="123"/>
    </location>
</feature>
<evidence type="ECO:0000256" key="1">
    <source>
        <dbReference type="ARBA" id="ARBA00010617"/>
    </source>
</evidence>
<evidence type="ECO:0000313" key="10">
    <source>
        <dbReference type="Proteomes" id="UP000473014"/>
    </source>
</evidence>
<dbReference type="Proteomes" id="UP000473014">
    <property type="component" value="Unassembled WGS sequence"/>
</dbReference>
<dbReference type="FunFam" id="1.10.630.10:FF:000018">
    <property type="entry name" value="Cytochrome P450 monooxygenase"/>
    <property type="match status" value="1"/>
</dbReference>
<comment type="caution">
    <text evidence="9">The sequence shown here is derived from an EMBL/GenBank/DDBJ whole genome shotgun (WGS) entry which is preliminary data.</text>
</comment>
<evidence type="ECO:0000256" key="6">
    <source>
        <dbReference type="ARBA" id="ARBA00023033"/>
    </source>
</evidence>
<evidence type="ECO:0000256" key="3">
    <source>
        <dbReference type="ARBA" id="ARBA00022723"/>
    </source>
</evidence>
<keyword evidence="3 7" id="KW-0479">Metal-binding</keyword>
<dbReference type="PANTHER" id="PTHR46696:SF1">
    <property type="entry name" value="CYTOCHROME P450 YJIB-RELATED"/>
    <property type="match status" value="1"/>
</dbReference>
<gene>
    <name evidence="9" type="ORF">F0L17_02010</name>
</gene>
<keyword evidence="5 7" id="KW-0408">Iron</keyword>
<organism evidence="9 10">
    <name type="scientific">Streptomyces taklimakanensis</name>
    <dbReference type="NCBI Taxonomy" id="2569853"/>
    <lineage>
        <taxon>Bacteria</taxon>
        <taxon>Bacillati</taxon>
        <taxon>Actinomycetota</taxon>
        <taxon>Actinomycetes</taxon>
        <taxon>Kitasatosporales</taxon>
        <taxon>Streptomycetaceae</taxon>
        <taxon>Streptomyces</taxon>
    </lineage>
</organism>